<evidence type="ECO:0000313" key="3">
    <source>
        <dbReference type="Proteomes" id="UP000580861"/>
    </source>
</evidence>
<evidence type="ECO:0000313" key="2">
    <source>
        <dbReference type="EMBL" id="MBB5854387.1"/>
    </source>
</evidence>
<feature type="region of interest" description="Disordered" evidence="1">
    <location>
        <begin position="1"/>
        <end position="37"/>
    </location>
</feature>
<name>A0A841B4Z9_9PSEU</name>
<dbReference type="Proteomes" id="UP000580861">
    <property type="component" value="Unassembled WGS sequence"/>
</dbReference>
<dbReference type="AlphaFoldDB" id="A0A841B4Z9"/>
<accession>A0A841B4Z9</accession>
<sequence length="37" mass="3731">MAAITGPAPGTAEAVEEAANPKQAGVTPNAREIVERI</sequence>
<comment type="caution">
    <text evidence="2">The sequence shown here is derived from an EMBL/GenBank/DDBJ whole genome shotgun (WGS) entry which is preliminary data.</text>
</comment>
<dbReference type="EMBL" id="JACHMX010000001">
    <property type="protein sequence ID" value="MBB5854387.1"/>
    <property type="molecule type" value="Genomic_DNA"/>
</dbReference>
<protein>
    <submittedName>
        <fullName evidence="2">Uncharacterized protein</fullName>
    </submittedName>
</protein>
<evidence type="ECO:0000256" key="1">
    <source>
        <dbReference type="SAM" id="MobiDB-lite"/>
    </source>
</evidence>
<keyword evidence="3" id="KW-1185">Reference proteome</keyword>
<reference evidence="2 3" key="1">
    <citation type="submission" date="2020-08" db="EMBL/GenBank/DDBJ databases">
        <title>Sequencing the genomes of 1000 actinobacteria strains.</title>
        <authorList>
            <person name="Klenk H.-P."/>
        </authorList>
    </citation>
    <scope>NUCLEOTIDE SEQUENCE [LARGE SCALE GENOMIC DNA]</scope>
    <source>
        <strain evidence="2 3">DSM 45272</strain>
    </source>
</reference>
<proteinExistence type="predicted"/>
<gene>
    <name evidence="2" type="ORF">HDA45_004474</name>
</gene>
<organism evidence="2 3">
    <name type="scientific">Amycolatopsis umgeniensis</name>
    <dbReference type="NCBI Taxonomy" id="336628"/>
    <lineage>
        <taxon>Bacteria</taxon>
        <taxon>Bacillati</taxon>
        <taxon>Actinomycetota</taxon>
        <taxon>Actinomycetes</taxon>
        <taxon>Pseudonocardiales</taxon>
        <taxon>Pseudonocardiaceae</taxon>
        <taxon>Amycolatopsis</taxon>
    </lineage>
</organism>